<feature type="compositionally biased region" description="Polar residues" evidence="11">
    <location>
        <begin position="535"/>
        <end position="553"/>
    </location>
</feature>
<keyword evidence="6 10" id="KW-0653">Protein transport</keyword>
<dbReference type="InterPro" id="IPR024298">
    <property type="entry name" value="Sec16_Sec23-bd"/>
</dbReference>
<evidence type="ECO:0000259" key="13">
    <source>
        <dbReference type="Pfam" id="PF12932"/>
    </source>
</evidence>
<evidence type="ECO:0000313" key="15">
    <source>
        <dbReference type="Proteomes" id="UP000054266"/>
    </source>
</evidence>
<dbReference type="GO" id="GO:0070971">
    <property type="term" value="C:endoplasmic reticulum exit site"/>
    <property type="evidence" value="ECO:0007669"/>
    <property type="project" value="TreeGrafter"/>
</dbReference>
<feature type="compositionally biased region" description="Basic and acidic residues" evidence="11">
    <location>
        <begin position="739"/>
        <end position="748"/>
    </location>
</feature>
<keyword evidence="4 10" id="KW-0256">Endoplasmic reticulum</keyword>
<feature type="region of interest" description="Disordered" evidence="11">
    <location>
        <begin position="1744"/>
        <end position="1898"/>
    </location>
</feature>
<evidence type="ECO:0000256" key="5">
    <source>
        <dbReference type="ARBA" id="ARBA00022892"/>
    </source>
</evidence>
<evidence type="ECO:0000259" key="12">
    <source>
        <dbReference type="Pfam" id="PF12931"/>
    </source>
</evidence>
<evidence type="ECO:0000256" key="2">
    <source>
        <dbReference type="ARBA" id="ARBA00005927"/>
    </source>
</evidence>
<feature type="compositionally biased region" description="Basic and acidic residues" evidence="11">
    <location>
        <begin position="181"/>
        <end position="197"/>
    </location>
</feature>
<feature type="compositionally biased region" description="Polar residues" evidence="11">
    <location>
        <begin position="755"/>
        <end position="770"/>
    </location>
</feature>
<dbReference type="GO" id="GO:0006914">
    <property type="term" value="P:autophagy"/>
    <property type="evidence" value="ECO:0007669"/>
    <property type="project" value="UniProtKB-KW"/>
</dbReference>
<dbReference type="Pfam" id="PF12931">
    <property type="entry name" value="TPR_Sec16"/>
    <property type="match status" value="1"/>
</dbReference>
<comment type="function">
    <text evidence="9 10">Involved in the initiation of assembly of the COPII coat required for the formation of transport vesicles from the endoplasmic reticulum (ER) and the selection of cargo molecules. Also involved in autophagy.</text>
</comment>
<feature type="compositionally biased region" description="Basic and acidic residues" evidence="11">
    <location>
        <begin position="157"/>
        <end position="173"/>
    </location>
</feature>
<feature type="compositionally biased region" description="Pro residues" evidence="11">
    <location>
        <begin position="579"/>
        <end position="606"/>
    </location>
</feature>
<feature type="domain" description="Sec16 central conserved" evidence="13">
    <location>
        <begin position="891"/>
        <end position="1009"/>
    </location>
</feature>
<feature type="compositionally biased region" description="Low complexity" evidence="11">
    <location>
        <begin position="1502"/>
        <end position="1523"/>
    </location>
</feature>
<feature type="compositionally biased region" description="Polar residues" evidence="11">
    <location>
        <begin position="496"/>
        <end position="520"/>
    </location>
</feature>
<keyword evidence="7 10" id="KW-0072">Autophagy</keyword>
<dbReference type="GO" id="GO:0016192">
    <property type="term" value="P:vesicle-mediated transport"/>
    <property type="evidence" value="ECO:0007669"/>
    <property type="project" value="UniProtKB-KW"/>
</dbReference>
<feature type="compositionally biased region" description="Basic and acidic residues" evidence="11">
    <location>
        <begin position="132"/>
        <end position="144"/>
    </location>
</feature>
<evidence type="ECO:0000256" key="1">
    <source>
        <dbReference type="ARBA" id="ARBA00004397"/>
    </source>
</evidence>
<comment type="similarity">
    <text evidence="2 10">Belongs to the SEC16 family.</text>
</comment>
<feature type="compositionally biased region" description="Low complexity" evidence="11">
    <location>
        <begin position="1448"/>
        <end position="1461"/>
    </location>
</feature>
<evidence type="ECO:0000256" key="6">
    <source>
        <dbReference type="ARBA" id="ARBA00022927"/>
    </source>
</evidence>
<feature type="compositionally biased region" description="Pro residues" evidence="11">
    <location>
        <begin position="1761"/>
        <end position="1774"/>
    </location>
</feature>
<feature type="compositionally biased region" description="Pro residues" evidence="11">
    <location>
        <begin position="1491"/>
        <end position="1501"/>
    </location>
</feature>
<dbReference type="Gene3D" id="1.25.40.1030">
    <property type="match status" value="1"/>
</dbReference>
<feature type="compositionally biased region" description="Acidic residues" evidence="11">
    <location>
        <begin position="354"/>
        <end position="374"/>
    </location>
</feature>
<feature type="compositionally biased region" description="Polar residues" evidence="11">
    <location>
        <begin position="1472"/>
        <end position="1489"/>
    </location>
</feature>
<feature type="compositionally biased region" description="Low complexity" evidence="11">
    <location>
        <begin position="387"/>
        <end position="398"/>
    </location>
</feature>
<feature type="compositionally biased region" description="Basic and acidic residues" evidence="11">
    <location>
        <begin position="1378"/>
        <end position="1388"/>
    </location>
</feature>
<name>A0A0D2FS31_9EURO</name>
<reference evidence="14 15" key="1">
    <citation type="submission" date="2015-01" db="EMBL/GenBank/DDBJ databases">
        <title>The Genome Sequence of Capronia semiimmersa CBS27337.</title>
        <authorList>
            <consortium name="The Broad Institute Genomics Platform"/>
            <person name="Cuomo C."/>
            <person name="de Hoog S."/>
            <person name="Gorbushina A."/>
            <person name="Stielow B."/>
            <person name="Teixiera M."/>
            <person name="Abouelleil A."/>
            <person name="Chapman S.B."/>
            <person name="Priest M."/>
            <person name="Young S.K."/>
            <person name="Wortman J."/>
            <person name="Nusbaum C."/>
            <person name="Birren B."/>
        </authorList>
    </citation>
    <scope>NUCLEOTIDE SEQUENCE [LARGE SCALE GENOMIC DNA]</scope>
    <source>
        <strain evidence="14 15">CBS 27337</strain>
    </source>
</reference>
<feature type="compositionally biased region" description="Low complexity" evidence="11">
    <location>
        <begin position="810"/>
        <end position="822"/>
    </location>
</feature>
<feature type="region of interest" description="Disordered" evidence="11">
    <location>
        <begin position="1"/>
        <end position="28"/>
    </location>
</feature>
<evidence type="ECO:0000256" key="10">
    <source>
        <dbReference type="RuleBase" id="RU364101"/>
    </source>
</evidence>
<evidence type="ECO:0000256" key="7">
    <source>
        <dbReference type="ARBA" id="ARBA00023006"/>
    </source>
</evidence>
<feature type="compositionally biased region" description="Polar residues" evidence="11">
    <location>
        <begin position="1588"/>
        <end position="1597"/>
    </location>
</feature>
<dbReference type="EMBL" id="KN846957">
    <property type="protein sequence ID" value="KIW71138.1"/>
    <property type="molecule type" value="Genomic_DNA"/>
</dbReference>
<accession>A0A0D2FS31</accession>
<feature type="compositionally biased region" description="Basic and acidic residues" evidence="11">
    <location>
        <begin position="1685"/>
        <end position="1694"/>
    </location>
</feature>
<sequence length="1898" mass="202801">MAVVMETPEHVENVSSGAQEDSQTGHWFPALRPDTMEEIRHNAPSAQVASSPALHARIDIIPPTPVSRQSERVDFPSQSMPVVPEDPDEPEPVPTPAAAPTSSSRPSGTNDAGDELPSDDDDERLDPAWGIKRFDSTHILDKVHRSSTFPDLDPPEPADHEIETAAPSDKLEVEAINGTVEEERIVGQKKNATEPRSLEGWNGAGDNTREPRSWTIPAQEAHIDEADQRYEEGVPLIHPEMEAPAHVQDEDKQPAQNLFDAVQDDEDTSFFSNNPGSASEAPQHPSLDRKSTTQVLNSLNLSNTDLPDSPAVDAPVEASFFDELATHTAPVPDNNASAGVDNQDPDSMWAAALADDEFLVEDADDLLPDSDDESSAAPPSQPVSNTVPQQQPQRQSSVNPYAPHQPTTSDMFQMFPSAGGTHDNVGLSRPELPSVGSFQAQLPQRPPATTVKSFVDQAKDGYKSPYDLPLDLKPKRKSHVPQPVQTTRSVAPPPRSSSLSENPLQSPFASAGPPTSSSLGMQPPAPSPAMPQRSVSAFGSTKTETPKSRSSSGFFEELPITPKPRPAGRYTPQQSFSAAPPPPLPRSPPVAPVPVPDSLPPQPFNQPPRQQGLPPEPSDLYAQYGLQAPERLDPYANVPLQPPPSLPAVTTTRYSPAPPVTSTLGPRPGPSPRYSPAPPPRATSANAARYAAQPTPSSVPVQGPFQATPAVPNRPPSLPPTTAAAVLPFQPRTSSPLAYHKDSVDESARGWPAVTVQSSAPPVSTNQYTPSAAHGPSSVTSPERRGYGDLINQSSPQKRPDGGQLPPPRRSQTQSPSKQRPQAAYPSYNGDFINRPATAYGESSPSMAAAQLASGPPMRTNGQGRGQVPELVFVRPQDDTQFDPLERWKGAPVFTFGFGGTVTSSFPRHVPRYATGAVRPQIKPAPGDISVRDGKEILPQVELVNSFPGPLRSKSKKKDVLSWMSNYIAGMEAGMPNIFAAQAHDDPARRLHEKVLLWKIVRVLVEHDGSLEGPALTAINLLLSPEIHNVDESSPIQYRAGEQSSGIYRPSGANVRPDSIDPMAVETLRKRLLSGDRQGAVFHAMDNRLWSHALIIASTMERSMWGQVVREFVRQEVKAAGENTESLSALYEIFGGNLEESIDELVPPSARAGLQMISRVNTGGATKNSLDGLNRWKETLSLVLNNRCQGDYQALAVLGKLLQDYNRIEAAHICYLFSRSPQRQTLFGGPDEEHASIILLGANHKAQPADFARDQDAVMLTEIYEFATSVLAAGAPLSFMPYLSVFKLQRATLMSEAGLKAEAQSYCDAIAATFGKSSKMSPYYHPLFLSELDDLSNKLKQTPIQGSSSWIGKPSLEKVGGSMWTKFSSFVVGDDSDAESKGSGKDAGESGPFARVAGTPSVSRTGSQSDLYGSYPQAVPATIAGNKYAPNGIQSARSSAELTRGRPSLDSQRSPPSSSYSQHTRQYEPMSMFQQGQAVQPSNPYQAFATSPPPPSYPQSPPRSSYVPNNAAPAAATSNVSPTRPGYAPTPPSEDIIQQAYRHTPEPIAQIPEEQPISFGGYQPLQPENSYGGYQPSQPEGAEPPPQQNGVTGTNYGAPTESYGFEPPTGGYVPYEPEPESPETSRDQKPKKKSFMDDDDDYFPRAPSPPATFQPQASVDGDEAARKKANDAAAEAAFRAAAEADAAREREQKQSKRSSSWLGGWFGGKKDESLDSGSSKGGEQKVFKAKLGESKMKLYYDKELGKWVNPDNPDAAKKTATPPPPRMGGTPAPPMGAAGHPRPPMGSTPPTSHPNTPGLGMGLSSGPPSRTGTPADGPGPSMTSGHSPQIGVTGPPSATSTPPIGAPSTPGLAPPPRPGTATSNASSIDDLIGPPTGRKGGKGAKKGGKGRYVDVMAK</sequence>
<keyword evidence="8 10" id="KW-0472">Membrane</keyword>
<organism evidence="14 15">
    <name type="scientific">Phialophora macrospora</name>
    <dbReference type="NCBI Taxonomy" id="1851006"/>
    <lineage>
        <taxon>Eukaryota</taxon>
        <taxon>Fungi</taxon>
        <taxon>Dikarya</taxon>
        <taxon>Ascomycota</taxon>
        <taxon>Pezizomycotina</taxon>
        <taxon>Eurotiomycetes</taxon>
        <taxon>Chaetothyriomycetidae</taxon>
        <taxon>Chaetothyriales</taxon>
        <taxon>Herpotrichiellaceae</taxon>
        <taxon>Phialophora</taxon>
    </lineage>
</organism>
<feature type="compositionally biased region" description="Basic residues" evidence="11">
    <location>
        <begin position="1879"/>
        <end position="1889"/>
    </location>
</feature>
<feature type="compositionally biased region" description="Low complexity" evidence="11">
    <location>
        <begin position="1546"/>
        <end position="1557"/>
    </location>
</feature>
<evidence type="ECO:0000256" key="8">
    <source>
        <dbReference type="ARBA" id="ARBA00023136"/>
    </source>
</evidence>
<feature type="region of interest" description="Disordered" evidence="11">
    <location>
        <begin position="42"/>
        <end position="221"/>
    </location>
</feature>
<keyword evidence="3 10" id="KW-0813">Transport</keyword>
<gene>
    <name evidence="14" type="ORF">PV04_03340</name>
</gene>
<dbReference type="PANTHER" id="PTHR13402:SF6">
    <property type="entry name" value="SECRETORY 16, ISOFORM I"/>
    <property type="match status" value="1"/>
</dbReference>
<comment type="subcellular location">
    <subcellularLocation>
        <location evidence="1">Endoplasmic reticulum membrane</location>
        <topology evidence="1">Peripheral membrane protein</topology>
        <orientation evidence="1">Cytoplasmic side</orientation>
    </subcellularLocation>
</comment>
<keyword evidence="15" id="KW-1185">Reference proteome</keyword>
<dbReference type="CDD" id="cd09233">
    <property type="entry name" value="ACE1-Sec16-like"/>
    <property type="match status" value="1"/>
</dbReference>
<dbReference type="GO" id="GO:0012507">
    <property type="term" value="C:ER to Golgi transport vesicle membrane"/>
    <property type="evidence" value="ECO:0007669"/>
    <property type="project" value="TreeGrafter"/>
</dbReference>
<feature type="compositionally biased region" description="Pro residues" evidence="11">
    <location>
        <begin position="667"/>
        <end position="681"/>
    </location>
</feature>
<evidence type="ECO:0000256" key="4">
    <source>
        <dbReference type="ARBA" id="ARBA00022824"/>
    </source>
</evidence>
<feature type="compositionally biased region" description="Basic and acidic residues" evidence="11">
    <location>
        <begin position="1722"/>
        <end position="1732"/>
    </location>
</feature>
<dbReference type="STRING" id="5601.A0A0D2FS31"/>
<feature type="region of interest" description="Disordered" evidence="11">
    <location>
        <begin position="239"/>
        <end position="865"/>
    </location>
</feature>
<feature type="region of interest" description="Disordered" evidence="11">
    <location>
        <begin position="1375"/>
        <end position="1410"/>
    </location>
</feature>
<dbReference type="Pfam" id="PF12932">
    <property type="entry name" value="Sec16"/>
    <property type="match status" value="1"/>
</dbReference>
<feature type="compositionally biased region" description="Basic and acidic residues" evidence="11">
    <location>
        <begin position="239"/>
        <end position="253"/>
    </location>
</feature>
<feature type="domain" description="Sec16 Sec23-binding" evidence="12">
    <location>
        <begin position="1069"/>
        <end position="1374"/>
    </location>
</feature>
<feature type="compositionally biased region" description="Low complexity" evidence="11">
    <location>
        <begin position="1671"/>
        <end position="1684"/>
    </location>
</feature>
<feature type="compositionally biased region" description="Low complexity" evidence="11">
    <location>
        <begin position="682"/>
        <end position="692"/>
    </location>
</feature>
<dbReference type="GO" id="GO:0007030">
    <property type="term" value="P:Golgi organization"/>
    <property type="evidence" value="ECO:0007669"/>
    <property type="project" value="TreeGrafter"/>
</dbReference>
<evidence type="ECO:0000313" key="14">
    <source>
        <dbReference type="EMBL" id="KIW71138.1"/>
    </source>
</evidence>
<dbReference type="HOGENOM" id="CLU_001147_0_0_1"/>
<evidence type="ECO:0000256" key="9">
    <source>
        <dbReference type="ARBA" id="ARBA00024687"/>
    </source>
</evidence>
<protein>
    <recommendedName>
        <fullName evidence="10">Protein transport protein sec16</fullName>
    </recommendedName>
</protein>
<keyword evidence="5 10" id="KW-0931">ER-Golgi transport</keyword>
<dbReference type="PANTHER" id="PTHR13402">
    <property type="entry name" value="RGPR-RELATED"/>
    <property type="match status" value="1"/>
</dbReference>
<feature type="region of interest" description="Disordered" evidence="11">
    <location>
        <begin position="1436"/>
        <end position="1732"/>
    </location>
</feature>
<feature type="compositionally biased region" description="Polar residues" evidence="11">
    <location>
        <begin position="648"/>
        <end position="664"/>
    </location>
</feature>
<evidence type="ECO:0000256" key="3">
    <source>
        <dbReference type="ARBA" id="ARBA00022448"/>
    </source>
</evidence>
<dbReference type="FunFam" id="1.25.40.1030:FF:000008">
    <property type="entry name" value="Protein transport protein sec16"/>
    <property type="match status" value="1"/>
</dbReference>
<feature type="compositionally biased region" description="Low complexity" evidence="11">
    <location>
        <begin position="1606"/>
        <end position="1615"/>
    </location>
</feature>
<proteinExistence type="inferred from homology"/>
<feature type="compositionally biased region" description="Polar residues" evidence="11">
    <location>
        <begin position="292"/>
        <end position="306"/>
    </location>
</feature>
<feature type="compositionally biased region" description="Polar residues" evidence="11">
    <location>
        <begin position="13"/>
        <end position="25"/>
    </location>
</feature>
<dbReference type="Proteomes" id="UP000054266">
    <property type="component" value="Unassembled WGS sequence"/>
</dbReference>
<dbReference type="InterPro" id="IPR024340">
    <property type="entry name" value="Sec16_CCD"/>
</dbReference>
<dbReference type="GO" id="GO:0005789">
    <property type="term" value="C:endoplasmic reticulum membrane"/>
    <property type="evidence" value="ECO:0007669"/>
    <property type="project" value="UniProtKB-SubCell"/>
</dbReference>
<dbReference type="GO" id="GO:0015031">
    <property type="term" value="P:protein transport"/>
    <property type="evidence" value="ECO:0007669"/>
    <property type="project" value="UniProtKB-KW"/>
</dbReference>
<evidence type="ECO:0000256" key="11">
    <source>
        <dbReference type="SAM" id="MobiDB-lite"/>
    </source>
</evidence>
<dbReference type="GO" id="GO:0070973">
    <property type="term" value="P:protein localization to endoplasmic reticulum exit site"/>
    <property type="evidence" value="ECO:0007669"/>
    <property type="project" value="TreeGrafter"/>
</dbReference>
<feature type="compositionally biased region" description="Polar residues" evidence="11">
    <location>
        <begin position="1400"/>
        <end position="1410"/>
    </location>
</feature>
<feature type="compositionally biased region" description="Acidic residues" evidence="11">
    <location>
        <begin position="112"/>
        <end position="124"/>
    </location>
</feature>